<name>X0TKI5_9ZZZZ</name>
<dbReference type="EMBL" id="BARS01008288">
    <property type="protein sequence ID" value="GAF76590.1"/>
    <property type="molecule type" value="Genomic_DNA"/>
</dbReference>
<organism evidence="2">
    <name type="scientific">marine sediment metagenome</name>
    <dbReference type="NCBI Taxonomy" id="412755"/>
    <lineage>
        <taxon>unclassified sequences</taxon>
        <taxon>metagenomes</taxon>
        <taxon>ecological metagenomes</taxon>
    </lineage>
</organism>
<feature type="region of interest" description="Disordered" evidence="1">
    <location>
        <begin position="22"/>
        <end position="77"/>
    </location>
</feature>
<evidence type="ECO:0000256" key="1">
    <source>
        <dbReference type="SAM" id="MobiDB-lite"/>
    </source>
</evidence>
<feature type="compositionally biased region" description="Gly residues" evidence="1">
    <location>
        <begin position="40"/>
        <end position="68"/>
    </location>
</feature>
<evidence type="ECO:0000313" key="2">
    <source>
        <dbReference type="EMBL" id="GAF76590.1"/>
    </source>
</evidence>
<protein>
    <submittedName>
        <fullName evidence="2">Uncharacterized protein</fullName>
    </submittedName>
</protein>
<accession>X0TKI5</accession>
<dbReference type="AlphaFoldDB" id="X0TKI5"/>
<comment type="caution">
    <text evidence="2">The sequence shown here is derived from an EMBL/GenBank/DDBJ whole genome shotgun (WGS) entry which is preliminary data.</text>
</comment>
<sequence>MPLKPLLEETRVHDSLDLAVQAQKKGPGRGWWGPQKGGTHAPGGDGGGDGGTGKGGGKGGGGAGGGGAHATHGKAATAFKKEMGGTFTKLKGARGTTRLVTPGNKVGKAQSALKNIGFKKSGTMKRKDGDVHSFDSGKIGATVRKLGAETQIQFIDQ</sequence>
<gene>
    <name evidence="2" type="ORF">S01H1_15829</name>
</gene>
<proteinExistence type="predicted"/>
<reference evidence="2" key="1">
    <citation type="journal article" date="2014" name="Front. Microbiol.">
        <title>High frequency of phylogenetically diverse reductive dehalogenase-homologous genes in deep subseafloor sedimentary metagenomes.</title>
        <authorList>
            <person name="Kawai M."/>
            <person name="Futagami T."/>
            <person name="Toyoda A."/>
            <person name="Takaki Y."/>
            <person name="Nishi S."/>
            <person name="Hori S."/>
            <person name="Arai W."/>
            <person name="Tsubouchi T."/>
            <person name="Morono Y."/>
            <person name="Uchiyama I."/>
            <person name="Ito T."/>
            <person name="Fujiyama A."/>
            <person name="Inagaki F."/>
            <person name="Takami H."/>
        </authorList>
    </citation>
    <scope>NUCLEOTIDE SEQUENCE</scope>
    <source>
        <strain evidence="2">Expedition CK06-06</strain>
    </source>
</reference>